<dbReference type="InterPro" id="IPR015943">
    <property type="entry name" value="WD40/YVTN_repeat-like_dom_sf"/>
</dbReference>
<reference evidence="2 3" key="1">
    <citation type="submission" date="2014-12" db="EMBL/GenBank/DDBJ databases">
        <title>Genome assembly of Enhygromyxa salina DSM 15201.</title>
        <authorList>
            <person name="Sharma G."/>
            <person name="Subramanian S."/>
        </authorList>
    </citation>
    <scope>NUCLEOTIDE SEQUENCE [LARGE SCALE GENOMIC DNA]</scope>
    <source>
        <strain evidence="2 3">DSM 15201</strain>
    </source>
</reference>
<sequence>MRIGARTAANIAAGLLALGVVGCGGDDGAAELGDESETAGESGDTQSEGSEDPSGDGDGDGDGDNTSDPDSGETGDPGPQGVFVAVGDGGRRASSNDALTWAEIVGSGVVDTQAEEGEEDILRAVAVGDGVVIAVGGGGSDWNGNAMIMRSVDGETWDEDLVAGLDGLDDRKLDAVGFADGVFIAAGHQSHVLRSDDGGLSWTRVYGEHHSDTTVFGVAGHAGTFVLVGSHKDSYDAPKVAYVQRSTDDGLSFGAPVYSGDDGDFLNSVATNGEVFVAVGPNQCLRSGDGSSWESCGVGGSSYGAVSFTRDRFVVTYLDGVSTSDDGQSWSAHVESPTGVPAEIVFGNGVYAGLRYYDRGTSEVLGEWAYVNHGGFPLRDLAFLPVE</sequence>
<feature type="region of interest" description="Disordered" evidence="1">
    <location>
        <begin position="24"/>
        <end position="89"/>
    </location>
</feature>
<accession>A0A0C2DDG5</accession>
<dbReference type="Proteomes" id="UP000031599">
    <property type="component" value="Unassembled WGS sequence"/>
</dbReference>
<comment type="caution">
    <text evidence="2">The sequence shown here is derived from an EMBL/GenBank/DDBJ whole genome shotgun (WGS) entry which is preliminary data.</text>
</comment>
<dbReference type="EMBL" id="JMCC02000002">
    <property type="protein sequence ID" value="KIG19480.1"/>
    <property type="molecule type" value="Genomic_DNA"/>
</dbReference>
<feature type="compositionally biased region" description="Acidic residues" evidence="1">
    <location>
        <begin position="49"/>
        <end position="73"/>
    </location>
</feature>
<name>A0A0C2DDG5_9BACT</name>
<feature type="compositionally biased region" description="Acidic residues" evidence="1">
    <location>
        <begin position="28"/>
        <end position="38"/>
    </location>
</feature>
<dbReference type="Gene3D" id="2.130.10.10">
    <property type="entry name" value="YVTN repeat-like/Quinoprotein amine dehydrogenase"/>
    <property type="match status" value="1"/>
</dbReference>
<organism evidence="2 3">
    <name type="scientific">Enhygromyxa salina</name>
    <dbReference type="NCBI Taxonomy" id="215803"/>
    <lineage>
        <taxon>Bacteria</taxon>
        <taxon>Pseudomonadati</taxon>
        <taxon>Myxococcota</taxon>
        <taxon>Polyangia</taxon>
        <taxon>Nannocystales</taxon>
        <taxon>Nannocystaceae</taxon>
        <taxon>Enhygromyxa</taxon>
    </lineage>
</organism>
<evidence type="ECO:0000256" key="1">
    <source>
        <dbReference type="SAM" id="MobiDB-lite"/>
    </source>
</evidence>
<evidence type="ECO:0000313" key="2">
    <source>
        <dbReference type="EMBL" id="KIG19480.1"/>
    </source>
</evidence>
<proteinExistence type="predicted"/>
<gene>
    <name evidence="2" type="ORF">DB30_02761</name>
</gene>
<dbReference type="SUPFAM" id="SSF110296">
    <property type="entry name" value="Oligoxyloglucan reducing end-specific cellobiohydrolase"/>
    <property type="match status" value="1"/>
</dbReference>
<protein>
    <submittedName>
        <fullName evidence="2">Alkaline phosphatase</fullName>
    </submittedName>
</protein>
<dbReference type="AlphaFoldDB" id="A0A0C2DDG5"/>
<evidence type="ECO:0000313" key="3">
    <source>
        <dbReference type="Proteomes" id="UP000031599"/>
    </source>
</evidence>
<dbReference type="PROSITE" id="PS51257">
    <property type="entry name" value="PROKAR_LIPOPROTEIN"/>
    <property type="match status" value="1"/>
</dbReference>